<dbReference type="InterPro" id="IPR034085">
    <property type="entry name" value="TOG"/>
</dbReference>
<proteinExistence type="predicted"/>
<dbReference type="Proteomes" id="UP000031737">
    <property type="component" value="Unassembled WGS sequence"/>
</dbReference>
<dbReference type="InterPro" id="IPR048738">
    <property type="entry name" value="CEP104_Znf"/>
</dbReference>
<dbReference type="SUPFAM" id="SSF49785">
    <property type="entry name" value="Galactose-binding domain-like"/>
    <property type="match status" value="1"/>
</dbReference>
<dbReference type="SMART" id="SM01349">
    <property type="entry name" value="TOG"/>
    <property type="match status" value="1"/>
</dbReference>
<dbReference type="EMBL" id="AUPL01005981">
    <property type="protein sequence ID" value="ESL06347.1"/>
    <property type="molecule type" value="Genomic_DNA"/>
</dbReference>
<protein>
    <recommendedName>
        <fullName evidence="1">TOG domain-containing protein</fullName>
    </recommendedName>
</protein>
<evidence type="ECO:0000259" key="1">
    <source>
        <dbReference type="SMART" id="SM01349"/>
    </source>
</evidence>
<sequence>MMRAMFSSEEKYGPRLNMCLCHCSSEDADHPARALCLQSRNSIGWQSDKGCVYPQELGFAFEGEVELSFIRVLSHESKIASRIEVFVAETTDEEMQKGTVKPYSLSSFRRLGYVCFVSNAENTFGARELKTINIRQKCVYVKLLISRPYHSEYNIFHQVGIAALTSHGTIRRTHQNVPTQGICLVGETVEVPLDEMLPPRSEDFKPLELAYDNGCEIDSATTRRIGELLLLKEKAVAAEDYDLASALKTCLLNLESIGKKLYVLEKQKTEAVEREDYVSAKALKRQIDSLREAAYKIPTTVSAGTGNANESNRIQESLAKQEPGVMRESTSVELPETHLLPSVIAVNAQTSVLFDEIPVGARGFYAIENTETTMEDEAKNNISNRRNFSDEFPSVFTEGKKEWERSINGVILGLSGSEAYASELQGEALTEAAQCKDVFGTYCCACLFGRKGPLREAAIRAIISPDGFAALSTHSSTIMETLFAYMALPSRGLSDPVTGVVLACCEALQTIIKGNIAGVPSVFALIPYLQPLFPKLVLRSGDNNSRVREMAESVLMSFAEVAIEPVVSALLIGPGKDKKHPVSARVHISRMNMLGSLIDCYGINGEKSVSLEPDTVISKAVLPCLQHSNGEVREAAGRLLAKLLLVAPTRSTSYMKALKPAQKSSVEQQVKVLKASAANVNGKYEIETTTTLHPGKVLDKNGTHSVERGLRCSSGVRSANSAGKTCQFCGGFDENFSGSTLDIHLVRACPMLCPCPLCDQVTEIANLQQHLTTECENRRLVRECPVCREAVRVEDIKKHIAAKRCIKAVPTHSVCPLCHARFLAGSAGWVAHLASPPGCPNNPRRYDGSGTLAGMR</sequence>
<dbReference type="PANTHER" id="PTHR13371">
    <property type="entry name" value="GLYCINE-, GLUTAMATE-, THIENYLCYCLOHEXYLPIPERIDINE-BINDING PROTEIN"/>
    <property type="match status" value="1"/>
</dbReference>
<comment type="caution">
    <text evidence="2">The sequence shown here is derived from an EMBL/GenBank/DDBJ whole genome shotgun (WGS) entry which is preliminary data.</text>
</comment>
<feature type="domain" description="TOG" evidence="1">
    <location>
        <begin position="452"/>
        <end position="679"/>
    </location>
</feature>
<accession>A0A061IZ75</accession>
<dbReference type="GO" id="GO:0005929">
    <property type="term" value="C:cilium"/>
    <property type="evidence" value="ECO:0007669"/>
    <property type="project" value="TreeGrafter"/>
</dbReference>
<reference evidence="2 3" key="1">
    <citation type="submission" date="2013-07" db="EMBL/GenBank/DDBJ databases">
        <authorList>
            <person name="Stoco P.H."/>
            <person name="Wagner G."/>
            <person name="Gerber A."/>
            <person name="Zaha A."/>
            <person name="Thompson C."/>
            <person name="Bartholomeu D.C."/>
            <person name="Luckemeyer D.D."/>
            <person name="Bahia D."/>
            <person name="Loreto E."/>
            <person name="Prestes E.B."/>
            <person name="Lima F.M."/>
            <person name="Rodrigues-Luiz G."/>
            <person name="Vallejo G.A."/>
            <person name="Filho J.F."/>
            <person name="Monteiro K.M."/>
            <person name="Tyler K.M."/>
            <person name="de Almeida L.G."/>
            <person name="Ortiz M.F."/>
            <person name="Siervo M.A."/>
            <person name="de Moraes M.H."/>
            <person name="Cunha O.L."/>
            <person name="Mendonca-Neto R."/>
            <person name="Silva R."/>
            <person name="Teixeira S.M."/>
            <person name="Murta S.M."/>
            <person name="Sincero T.C."/>
            <person name="Mendes T.A."/>
            <person name="Urmenyi T.P."/>
            <person name="Silva V.G."/>
            <person name="da Rocha W.D."/>
            <person name="Andersson B."/>
            <person name="Romanha A.J."/>
            <person name="Steindel M."/>
            <person name="de Vasconcelos A.T."/>
            <person name="Grisard E.C."/>
        </authorList>
    </citation>
    <scope>NUCLEOTIDE SEQUENCE [LARGE SCALE GENOMIC DNA]</scope>
    <source>
        <strain evidence="2 3">SC58</strain>
    </source>
</reference>
<dbReference type="InterPro" id="IPR048739">
    <property type="entry name" value="CEP104_N"/>
</dbReference>
<dbReference type="OrthoDB" id="66599at2759"/>
<dbReference type="InterPro" id="IPR008979">
    <property type="entry name" value="Galactose-bd-like_sf"/>
</dbReference>
<dbReference type="InterPro" id="IPR011989">
    <property type="entry name" value="ARM-like"/>
</dbReference>
<dbReference type="Pfam" id="PF21039">
    <property type="entry name" value="CEP104_ZnF"/>
    <property type="match status" value="1"/>
</dbReference>
<organism evidence="2 3">
    <name type="scientific">Trypanosoma rangeli SC58</name>
    <dbReference type="NCBI Taxonomy" id="429131"/>
    <lineage>
        <taxon>Eukaryota</taxon>
        <taxon>Discoba</taxon>
        <taxon>Euglenozoa</taxon>
        <taxon>Kinetoplastea</taxon>
        <taxon>Metakinetoplastina</taxon>
        <taxon>Trypanosomatida</taxon>
        <taxon>Trypanosomatidae</taxon>
        <taxon>Trypanosoma</taxon>
        <taxon>Herpetosoma</taxon>
    </lineage>
</organism>
<dbReference type="Gene3D" id="1.25.10.10">
    <property type="entry name" value="Leucine-rich Repeat Variant"/>
    <property type="match status" value="1"/>
</dbReference>
<gene>
    <name evidence="2" type="ORF">TRSC58_05981</name>
</gene>
<dbReference type="Pfam" id="PF21040">
    <property type="entry name" value="CEP104-like_TOG"/>
    <property type="match status" value="1"/>
</dbReference>
<keyword evidence="3" id="KW-1185">Reference proteome</keyword>
<dbReference type="InterPro" id="IPR052607">
    <property type="entry name" value="CEP104-like"/>
</dbReference>
<dbReference type="AlphaFoldDB" id="A0A061IZ75"/>
<evidence type="ECO:0000313" key="2">
    <source>
        <dbReference type="EMBL" id="ESL06347.1"/>
    </source>
</evidence>
<evidence type="ECO:0000313" key="3">
    <source>
        <dbReference type="Proteomes" id="UP000031737"/>
    </source>
</evidence>
<dbReference type="PANTHER" id="PTHR13371:SF0">
    <property type="entry name" value="CENTROSOMAL PROTEIN OF 104 KDA"/>
    <property type="match status" value="1"/>
</dbReference>
<dbReference type="Pfam" id="PF21038">
    <property type="entry name" value="CEP104_N"/>
    <property type="match status" value="1"/>
</dbReference>
<dbReference type="VEuPathDB" id="TriTrypDB:TRSC58_05981"/>
<dbReference type="SUPFAM" id="SSF48371">
    <property type="entry name" value="ARM repeat"/>
    <property type="match status" value="1"/>
</dbReference>
<dbReference type="InterPro" id="IPR016024">
    <property type="entry name" value="ARM-type_fold"/>
</dbReference>
<name>A0A061IZ75_TRYRA</name>